<protein>
    <recommendedName>
        <fullName evidence="2">Thiamine-monophosphate kinase</fullName>
        <shortName evidence="2">TMP kinase</shortName>
        <shortName evidence="2">Thiamine-phosphate kinase</shortName>
        <ecNumber evidence="2">2.7.4.16</ecNumber>
    </recommendedName>
</protein>
<organism evidence="5">
    <name type="scientific">Thermodesulfovibrio autotrophicus</name>
    <dbReference type="NCBI Taxonomy" id="3118333"/>
    <lineage>
        <taxon>Bacteria</taxon>
        <taxon>Pseudomonadati</taxon>
        <taxon>Nitrospirota</taxon>
        <taxon>Thermodesulfovibrionia</taxon>
        <taxon>Thermodesulfovibrionales</taxon>
        <taxon>Thermodesulfovibrionaceae</taxon>
        <taxon>Thermodesulfovibrio</taxon>
    </lineage>
</organism>
<feature type="binding site" evidence="2">
    <location>
        <position position="225"/>
    </location>
    <ligand>
        <name>ATP</name>
        <dbReference type="ChEBI" id="CHEBI:30616"/>
    </ligand>
</feature>
<dbReference type="InterPro" id="IPR006283">
    <property type="entry name" value="ThiL-like"/>
</dbReference>
<dbReference type="SUPFAM" id="SSF55326">
    <property type="entry name" value="PurM N-terminal domain-like"/>
    <property type="match status" value="1"/>
</dbReference>
<keyword evidence="2 5" id="KW-0418">Kinase</keyword>
<dbReference type="RefSeq" id="WP_353684949.1">
    <property type="nucleotide sequence ID" value="NZ_CP144373.1"/>
</dbReference>
<feature type="binding site" evidence="2">
    <location>
        <position position="27"/>
    </location>
    <ligand>
        <name>Mg(2+)</name>
        <dbReference type="ChEBI" id="CHEBI:18420"/>
        <label>3</label>
    </ligand>
</feature>
<feature type="binding site" evidence="2">
    <location>
        <position position="49"/>
    </location>
    <ligand>
        <name>substrate</name>
    </ligand>
</feature>
<feature type="binding site" evidence="2">
    <location>
        <position position="40"/>
    </location>
    <ligand>
        <name>Mg(2+)</name>
        <dbReference type="ChEBI" id="CHEBI:18420"/>
        <label>4</label>
    </ligand>
</feature>
<evidence type="ECO:0000259" key="4">
    <source>
        <dbReference type="Pfam" id="PF02769"/>
    </source>
</evidence>
<dbReference type="AlphaFoldDB" id="A0AAU8GXV0"/>
<comment type="pathway">
    <text evidence="2">Cofactor biosynthesis; thiamine diphosphate biosynthesis; thiamine diphosphate from thiamine phosphate: step 1/1.</text>
</comment>
<gene>
    <name evidence="2 5" type="primary">thiL</name>
    <name evidence="5" type="ORF">V4D30_03915</name>
</gene>
<feature type="binding site" evidence="2">
    <location>
        <begin position="118"/>
        <end position="119"/>
    </location>
    <ligand>
        <name>ATP</name>
        <dbReference type="ChEBI" id="CHEBI:30616"/>
    </ligand>
</feature>
<dbReference type="GO" id="GO:0000287">
    <property type="term" value="F:magnesium ion binding"/>
    <property type="evidence" value="ECO:0007669"/>
    <property type="project" value="UniProtKB-UniRule"/>
</dbReference>
<keyword evidence="2" id="KW-0067">ATP-binding</keyword>
<proteinExistence type="inferred from homology"/>
<feature type="binding site" evidence="2">
    <location>
        <position position="42"/>
    </location>
    <ligand>
        <name>Mg(2+)</name>
        <dbReference type="ChEBI" id="CHEBI:18420"/>
        <label>1</label>
    </ligand>
</feature>
<evidence type="ECO:0000256" key="2">
    <source>
        <dbReference type="HAMAP-Rule" id="MF_02128"/>
    </source>
</evidence>
<feature type="binding site" evidence="2">
    <location>
        <position position="27"/>
    </location>
    <ligand>
        <name>Mg(2+)</name>
        <dbReference type="ChEBI" id="CHEBI:18420"/>
        <label>4</label>
    </ligand>
</feature>
<feature type="binding site" evidence="2">
    <location>
        <position position="223"/>
    </location>
    <ligand>
        <name>Mg(2+)</name>
        <dbReference type="ChEBI" id="CHEBI:18420"/>
        <label>3</label>
    </ligand>
</feature>
<accession>A0AAU8GXV0</accession>
<name>A0AAU8GXV0_9BACT</name>
<feature type="binding site" evidence="2">
    <location>
        <position position="142"/>
    </location>
    <ligand>
        <name>ATP</name>
        <dbReference type="ChEBI" id="CHEBI:30616"/>
    </ligand>
</feature>
<dbReference type="InterPro" id="IPR010918">
    <property type="entry name" value="PurM-like_C_dom"/>
</dbReference>
<dbReference type="InterPro" id="IPR016188">
    <property type="entry name" value="PurM-like_N"/>
</dbReference>
<dbReference type="PANTHER" id="PTHR30270:SF0">
    <property type="entry name" value="THIAMINE-MONOPHOSPHATE KINASE"/>
    <property type="match status" value="1"/>
</dbReference>
<dbReference type="GO" id="GO:0009228">
    <property type="term" value="P:thiamine biosynthetic process"/>
    <property type="evidence" value="ECO:0007669"/>
    <property type="project" value="UniProtKB-KW"/>
</dbReference>
<feature type="binding site" evidence="2">
    <location>
        <position position="41"/>
    </location>
    <ligand>
        <name>Mg(2+)</name>
        <dbReference type="ChEBI" id="CHEBI:18420"/>
        <label>1</label>
    </ligand>
</feature>
<comment type="function">
    <text evidence="2">Catalyzes the ATP-dependent phosphorylation of thiamine-monophosphate (TMP) to form thiamine-pyrophosphate (TPP), the active form of vitamin B1.</text>
</comment>
<feature type="binding site" evidence="2">
    <location>
        <position position="322"/>
    </location>
    <ligand>
        <name>substrate</name>
    </ligand>
</feature>
<dbReference type="CDD" id="cd02194">
    <property type="entry name" value="ThiL"/>
    <property type="match status" value="1"/>
</dbReference>
<keyword evidence="2" id="KW-0479">Metal-binding</keyword>
<dbReference type="SUPFAM" id="SSF56042">
    <property type="entry name" value="PurM C-terminal domain-like"/>
    <property type="match status" value="1"/>
</dbReference>
<dbReference type="Pfam" id="PF00586">
    <property type="entry name" value="AIRS"/>
    <property type="match status" value="1"/>
</dbReference>
<keyword evidence="2" id="KW-0460">Magnesium</keyword>
<feature type="binding site" evidence="2">
    <location>
        <position position="226"/>
    </location>
    <ligand>
        <name>Mg(2+)</name>
        <dbReference type="ChEBI" id="CHEBI:18420"/>
        <label>5</label>
    </ligand>
</feature>
<keyword evidence="2" id="KW-0547">Nucleotide-binding</keyword>
<dbReference type="HAMAP" id="MF_02128">
    <property type="entry name" value="TMP_kinase"/>
    <property type="match status" value="1"/>
</dbReference>
<sequence>MKKDELTLVRQIRDRFSFSEGVGIGDDAAVLNFKQPVLLTTDLMIEDVHFDLSYTSFYHLGFKIVSVNVSDIYAMGGDFKAFLFSAGIPETVSEEDFKELFDGIENALKHYRGFLIGGDLSKSEKVVLSGFAVGEASEPVLRKGAEPGDLILITSFLGLSSAGLNLLKSLPDDKRKVIKSIKDFKKYPPIIEIDGINELLQRHLMPVARNPERFKHIAKAMMDISDGLLIDLHRLCEENNVGAEIYLEDIPKHPAVIEVAEYLNIDAMKFILSGGEDYELLVISERNAQEFGLTAVGRIVEEKGIYLVHPDKGKIPVKPEGWQHF</sequence>
<comment type="miscellaneous">
    <text evidence="2">Reaction mechanism of ThiL seems to utilize a direct, inline transfer of the gamma-phosphate of ATP to TMP rather than a phosphorylated enzyme intermediate.</text>
</comment>
<feature type="binding site" evidence="2">
    <location>
        <position position="119"/>
    </location>
    <ligand>
        <name>Mg(2+)</name>
        <dbReference type="ChEBI" id="CHEBI:18420"/>
        <label>1</label>
    </ligand>
</feature>
<dbReference type="KEGG" id="taut:V4D30_03915"/>
<dbReference type="GO" id="GO:0005524">
    <property type="term" value="F:ATP binding"/>
    <property type="evidence" value="ECO:0007669"/>
    <property type="project" value="UniProtKB-UniRule"/>
</dbReference>
<evidence type="ECO:0000313" key="5">
    <source>
        <dbReference type="EMBL" id="XCH47426.1"/>
    </source>
</evidence>
<dbReference type="EC" id="2.7.4.16" evidence="2"/>
<comment type="catalytic activity">
    <reaction evidence="2">
        <text>thiamine phosphate + ATP = thiamine diphosphate + ADP</text>
        <dbReference type="Rhea" id="RHEA:15913"/>
        <dbReference type="ChEBI" id="CHEBI:30616"/>
        <dbReference type="ChEBI" id="CHEBI:37575"/>
        <dbReference type="ChEBI" id="CHEBI:58937"/>
        <dbReference type="ChEBI" id="CHEBI:456216"/>
        <dbReference type="EC" id="2.7.4.16"/>
    </reaction>
</comment>
<feature type="binding site" evidence="2">
    <location>
        <position position="71"/>
    </location>
    <ligand>
        <name>Mg(2+)</name>
        <dbReference type="ChEBI" id="CHEBI:18420"/>
        <label>4</label>
    </ligand>
</feature>
<feature type="binding site" evidence="2">
    <location>
        <position position="276"/>
    </location>
    <ligand>
        <name>substrate</name>
    </ligand>
</feature>
<dbReference type="EMBL" id="CP144373">
    <property type="protein sequence ID" value="XCH47426.1"/>
    <property type="molecule type" value="Genomic_DNA"/>
</dbReference>
<comment type="caution">
    <text evidence="2">Lacks conserved residue(s) required for the propagation of feature annotation.</text>
</comment>
<dbReference type="GO" id="GO:0009229">
    <property type="term" value="P:thiamine diphosphate biosynthetic process"/>
    <property type="evidence" value="ECO:0007669"/>
    <property type="project" value="UniProtKB-UniRule"/>
</dbReference>
<dbReference type="GO" id="GO:0009030">
    <property type="term" value="F:thiamine-phosphate kinase activity"/>
    <property type="evidence" value="ECO:0007669"/>
    <property type="project" value="UniProtKB-UniRule"/>
</dbReference>
<feature type="domain" description="PurM-like N-terminal" evidence="3">
    <location>
        <begin position="25"/>
        <end position="135"/>
    </location>
</feature>
<feature type="binding site" evidence="2">
    <location>
        <position position="71"/>
    </location>
    <ligand>
        <name>Mg(2+)</name>
        <dbReference type="ChEBI" id="CHEBI:18420"/>
        <label>2</label>
    </ligand>
</feature>
<keyword evidence="1 2" id="KW-0784">Thiamine biosynthesis</keyword>
<reference evidence="5" key="1">
    <citation type="submission" date="2024-01" db="EMBL/GenBank/DDBJ databases">
        <title>The first autotrophic representatives of the genus Thermodesulfovibrio.</title>
        <authorList>
            <person name="Maltseva A.I."/>
            <person name="Elcheninov A.G."/>
            <person name="Kublanov I.V."/>
            <person name="Lebedinsky A.V."/>
            <person name="Frolov E.N."/>
        </authorList>
    </citation>
    <scope>NUCLEOTIDE SEQUENCE</scope>
    <source>
        <strain evidence="5">3907-1M</strain>
    </source>
</reference>
<dbReference type="PANTHER" id="PTHR30270">
    <property type="entry name" value="THIAMINE-MONOPHOSPHATE KINASE"/>
    <property type="match status" value="1"/>
</dbReference>
<evidence type="ECO:0000256" key="1">
    <source>
        <dbReference type="ARBA" id="ARBA00022977"/>
    </source>
</evidence>
<dbReference type="InterPro" id="IPR036676">
    <property type="entry name" value="PurM-like_C_sf"/>
</dbReference>
<keyword evidence="2 5" id="KW-0808">Transferase</keyword>
<dbReference type="Gene3D" id="3.90.650.10">
    <property type="entry name" value="PurM-like C-terminal domain"/>
    <property type="match status" value="1"/>
</dbReference>
<feature type="binding site" evidence="2">
    <location>
        <position position="71"/>
    </location>
    <ligand>
        <name>Mg(2+)</name>
        <dbReference type="ChEBI" id="CHEBI:18420"/>
        <label>3</label>
    </ligand>
</feature>
<evidence type="ECO:0000259" key="3">
    <source>
        <dbReference type="Pfam" id="PF00586"/>
    </source>
</evidence>
<dbReference type="PIRSF" id="PIRSF005303">
    <property type="entry name" value="Thiam_monoph_kin"/>
    <property type="match status" value="1"/>
</dbReference>
<feature type="domain" description="PurM-like C-terminal" evidence="4">
    <location>
        <begin position="146"/>
        <end position="304"/>
    </location>
</feature>
<comment type="similarity">
    <text evidence="2">Belongs to the thiamine-monophosphate kinase family.</text>
</comment>
<feature type="binding site" evidence="2">
    <location>
        <position position="42"/>
    </location>
    <ligand>
        <name>Mg(2+)</name>
        <dbReference type="ChEBI" id="CHEBI:18420"/>
        <label>2</label>
    </ligand>
</feature>
<dbReference type="Gene3D" id="3.30.1330.10">
    <property type="entry name" value="PurM-like, N-terminal domain"/>
    <property type="match status" value="1"/>
</dbReference>
<dbReference type="NCBIfam" id="TIGR01379">
    <property type="entry name" value="thiL"/>
    <property type="match status" value="1"/>
</dbReference>
<dbReference type="InterPro" id="IPR036921">
    <property type="entry name" value="PurM-like_N_sf"/>
</dbReference>
<dbReference type="Pfam" id="PF02769">
    <property type="entry name" value="AIRS_C"/>
    <property type="match status" value="1"/>
</dbReference>